<dbReference type="EMBL" id="BKCJ011117474">
    <property type="protein sequence ID" value="GFC88799.1"/>
    <property type="molecule type" value="Genomic_DNA"/>
</dbReference>
<keyword evidence="1" id="KW-0808">Transferase</keyword>
<keyword evidence="1" id="KW-0548">Nucleotidyltransferase</keyword>
<sequence length="159" mass="17784">CFPSGEKVVVREVFVPTKGITALVEGDHSKALWWCNVVKGKYWSDWNSQSNRWWHLGSSLQGLSGGGNKVGILSFWVANCLPRFSSCFPRFSSYKDEPAWLARILSLFRLADAVNLEMFSDMAAMDSSVEGGSRLGGMVRVNESTNDINQFEMVNLPLR</sequence>
<reference evidence="1" key="1">
    <citation type="journal article" date="2019" name="Sci. Rep.">
        <title>Draft genome of Tanacetum cinerariifolium, the natural source of mosquito coil.</title>
        <authorList>
            <person name="Yamashiro T."/>
            <person name="Shiraishi A."/>
            <person name="Satake H."/>
            <person name="Nakayama K."/>
        </authorList>
    </citation>
    <scope>NUCLEOTIDE SEQUENCE</scope>
</reference>
<comment type="caution">
    <text evidence="1">The sequence shown here is derived from an EMBL/GenBank/DDBJ whole genome shotgun (WGS) entry which is preliminary data.</text>
</comment>
<accession>A0A699RMV8</accession>
<feature type="non-terminal residue" evidence="1">
    <location>
        <position position="1"/>
    </location>
</feature>
<organism evidence="1">
    <name type="scientific">Tanacetum cinerariifolium</name>
    <name type="common">Dalmatian daisy</name>
    <name type="synonym">Chrysanthemum cinerariifolium</name>
    <dbReference type="NCBI Taxonomy" id="118510"/>
    <lineage>
        <taxon>Eukaryota</taxon>
        <taxon>Viridiplantae</taxon>
        <taxon>Streptophyta</taxon>
        <taxon>Embryophyta</taxon>
        <taxon>Tracheophyta</taxon>
        <taxon>Spermatophyta</taxon>
        <taxon>Magnoliopsida</taxon>
        <taxon>eudicotyledons</taxon>
        <taxon>Gunneridae</taxon>
        <taxon>Pentapetalae</taxon>
        <taxon>asterids</taxon>
        <taxon>campanulids</taxon>
        <taxon>Asterales</taxon>
        <taxon>Asteraceae</taxon>
        <taxon>Asteroideae</taxon>
        <taxon>Anthemideae</taxon>
        <taxon>Anthemidinae</taxon>
        <taxon>Tanacetum</taxon>
    </lineage>
</organism>
<gene>
    <name evidence="1" type="ORF">Tci_860769</name>
</gene>
<protein>
    <submittedName>
        <fullName evidence="1">RNA-directed DNA polymerase, eukaryota, reverse transcriptase zinc-binding domain protein</fullName>
    </submittedName>
</protein>
<keyword evidence="1" id="KW-0695">RNA-directed DNA polymerase</keyword>
<dbReference type="GO" id="GO:0003964">
    <property type="term" value="F:RNA-directed DNA polymerase activity"/>
    <property type="evidence" value="ECO:0007669"/>
    <property type="project" value="UniProtKB-KW"/>
</dbReference>
<proteinExistence type="predicted"/>
<name>A0A699RMV8_TANCI</name>
<dbReference type="AlphaFoldDB" id="A0A699RMV8"/>
<evidence type="ECO:0000313" key="1">
    <source>
        <dbReference type="EMBL" id="GFC88799.1"/>
    </source>
</evidence>